<accession>A0A250KLT4</accession>
<organism evidence="1 2">
    <name type="scientific">Methylocaldum marinum</name>
    <dbReference type="NCBI Taxonomy" id="1432792"/>
    <lineage>
        <taxon>Bacteria</taxon>
        <taxon>Pseudomonadati</taxon>
        <taxon>Pseudomonadota</taxon>
        <taxon>Gammaproteobacteria</taxon>
        <taxon>Methylococcales</taxon>
        <taxon>Methylococcaceae</taxon>
        <taxon>Methylocaldum</taxon>
    </lineage>
</organism>
<name>A0A250KLT4_9GAMM</name>
<proteinExistence type="predicted"/>
<dbReference type="AlphaFoldDB" id="A0A250KLT4"/>
<dbReference type="KEGG" id="mmai:sS8_0572"/>
<evidence type="ECO:0000313" key="2">
    <source>
        <dbReference type="Proteomes" id="UP000266313"/>
    </source>
</evidence>
<gene>
    <name evidence="1" type="ORF">sS8_0572</name>
</gene>
<reference evidence="1 2" key="1">
    <citation type="submission" date="2016-12" db="EMBL/GenBank/DDBJ databases">
        <title>Genome sequencing of Methylocaldum marinum.</title>
        <authorList>
            <person name="Takeuchi M."/>
            <person name="Kamagata Y."/>
            <person name="Hiraoka S."/>
            <person name="Oshima K."/>
            <person name="Hattori M."/>
            <person name="Iwasaki W."/>
        </authorList>
    </citation>
    <scope>NUCLEOTIDE SEQUENCE [LARGE SCALE GENOMIC DNA]</scope>
    <source>
        <strain evidence="1 2">S8</strain>
    </source>
</reference>
<evidence type="ECO:0000313" key="1">
    <source>
        <dbReference type="EMBL" id="BBA32537.1"/>
    </source>
</evidence>
<dbReference type="EMBL" id="AP017928">
    <property type="protein sequence ID" value="BBA32537.1"/>
    <property type="molecule type" value="Genomic_DNA"/>
</dbReference>
<dbReference type="Proteomes" id="UP000266313">
    <property type="component" value="Chromosome"/>
</dbReference>
<protein>
    <submittedName>
        <fullName evidence="1">UDP-N-acetylenolpyruvoylglucosamine reductase</fullName>
    </submittedName>
</protein>
<sequence>MRRYGIERWVAQEELIDIGYREEVQIEAYEKEGVEWEFMYDPCSGEMKPVPIGTKKHELHLF</sequence>
<keyword evidence="2" id="KW-1185">Reference proteome</keyword>